<evidence type="ECO:0008006" key="7">
    <source>
        <dbReference type="Google" id="ProtNLM"/>
    </source>
</evidence>
<dbReference type="PANTHER" id="PTHR24320:SF282">
    <property type="entry name" value="WW DOMAIN-CONTAINING OXIDOREDUCTASE"/>
    <property type="match status" value="1"/>
</dbReference>
<proteinExistence type="inferred from homology"/>
<keyword evidence="2" id="KW-0521">NADP</keyword>
<dbReference type="EMBL" id="JAAAJB010000060">
    <property type="protein sequence ID" value="KAG0268093.1"/>
    <property type="molecule type" value="Genomic_DNA"/>
</dbReference>
<dbReference type="Gene3D" id="3.40.50.720">
    <property type="entry name" value="NAD(P)-binding Rossmann-like Domain"/>
    <property type="match status" value="1"/>
</dbReference>
<dbReference type="PRINTS" id="PR00081">
    <property type="entry name" value="GDHRDH"/>
</dbReference>
<dbReference type="CDD" id="cd05327">
    <property type="entry name" value="retinol-DH_like_SDR_c_like"/>
    <property type="match status" value="1"/>
</dbReference>
<evidence type="ECO:0000256" key="4">
    <source>
        <dbReference type="RuleBase" id="RU000363"/>
    </source>
</evidence>
<accession>A0A9P6QJK7</accession>
<sequence>MEPTQLHYRGGFGWFLLTHFHQFIHGHSWSSPSFWKSVLGKDRFSANEIPDLTGKVAIVTGANKGIGYHTALELASHGCSKVFLACRSRERAMAAIKSIKQELWLRGLAPLPNYDDDGREIQDTDEDQQQLQFLELDLADIRQCQDAAKTFLAKGLPLHILINNAGIGTERTGLIDGIECHMAVNHFGPFAFTLPLVDRLIESQPSRVVIVSSIAHECSVKGGINFERMNDPTLTDNHYVKYAQSKTANILFAKALARRLVGHKVYVNAVHPGVVDTAIFDHIGAVTSPTFGRIFLKLNRLCAMTAERGALTQLYCATSPEIEGENFRGQWFIPIGYRHSPKKQLDRHELQDRLWEYSEQLVASRLANDGKNFLTQ</sequence>
<evidence type="ECO:0000313" key="6">
    <source>
        <dbReference type="Proteomes" id="UP000807716"/>
    </source>
</evidence>
<evidence type="ECO:0000256" key="1">
    <source>
        <dbReference type="ARBA" id="ARBA00006484"/>
    </source>
</evidence>
<organism evidence="5 6">
    <name type="scientific">Actinomortierella ambigua</name>
    <dbReference type="NCBI Taxonomy" id="1343610"/>
    <lineage>
        <taxon>Eukaryota</taxon>
        <taxon>Fungi</taxon>
        <taxon>Fungi incertae sedis</taxon>
        <taxon>Mucoromycota</taxon>
        <taxon>Mortierellomycotina</taxon>
        <taxon>Mortierellomycetes</taxon>
        <taxon>Mortierellales</taxon>
        <taxon>Mortierellaceae</taxon>
        <taxon>Actinomortierella</taxon>
    </lineage>
</organism>
<name>A0A9P6QJK7_9FUNG</name>
<comment type="caution">
    <text evidence="5">The sequence shown here is derived from an EMBL/GenBank/DDBJ whole genome shotgun (WGS) entry which is preliminary data.</text>
</comment>
<comment type="similarity">
    <text evidence="1 4">Belongs to the short-chain dehydrogenases/reductases (SDR) family.</text>
</comment>
<dbReference type="AlphaFoldDB" id="A0A9P6QJK7"/>
<evidence type="ECO:0000256" key="2">
    <source>
        <dbReference type="ARBA" id="ARBA00022857"/>
    </source>
</evidence>
<dbReference type="PANTHER" id="PTHR24320">
    <property type="entry name" value="RETINOL DEHYDROGENASE"/>
    <property type="match status" value="1"/>
</dbReference>
<protein>
    <recommendedName>
        <fullName evidence="7">Retinol dehydrogenase 12</fullName>
    </recommendedName>
</protein>
<dbReference type="PRINTS" id="PR00080">
    <property type="entry name" value="SDRFAMILY"/>
</dbReference>
<keyword evidence="3" id="KW-0560">Oxidoreductase</keyword>
<dbReference type="InterPro" id="IPR002347">
    <property type="entry name" value="SDR_fam"/>
</dbReference>
<dbReference type="Pfam" id="PF00106">
    <property type="entry name" value="adh_short"/>
    <property type="match status" value="3"/>
</dbReference>
<dbReference type="InterPro" id="IPR036291">
    <property type="entry name" value="NAD(P)-bd_dom_sf"/>
</dbReference>
<dbReference type="OrthoDB" id="191139at2759"/>
<dbReference type="GO" id="GO:0016491">
    <property type="term" value="F:oxidoreductase activity"/>
    <property type="evidence" value="ECO:0007669"/>
    <property type="project" value="UniProtKB-KW"/>
</dbReference>
<reference evidence="5" key="1">
    <citation type="journal article" date="2020" name="Fungal Divers.">
        <title>Resolving the Mortierellaceae phylogeny through synthesis of multi-gene phylogenetics and phylogenomics.</title>
        <authorList>
            <person name="Vandepol N."/>
            <person name="Liber J."/>
            <person name="Desiro A."/>
            <person name="Na H."/>
            <person name="Kennedy M."/>
            <person name="Barry K."/>
            <person name="Grigoriev I.V."/>
            <person name="Miller A.N."/>
            <person name="O'Donnell K."/>
            <person name="Stajich J.E."/>
            <person name="Bonito G."/>
        </authorList>
    </citation>
    <scope>NUCLEOTIDE SEQUENCE</scope>
    <source>
        <strain evidence="5">BC1065</strain>
    </source>
</reference>
<evidence type="ECO:0000313" key="5">
    <source>
        <dbReference type="EMBL" id="KAG0268093.1"/>
    </source>
</evidence>
<dbReference type="SUPFAM" id="SSF51735">
    <property type="entry name" value="NAD(P)-binding Rossmann-fold domains"/>
    <property type="match status" value="1"/>
</dbReference>
<evidence type="ECO:0000256" key="3">
    <source>
        <dbReference type="ARBA" id="ARBA00023002"/>
    </source>
</evidence>
<gene>
    <name evidence="5" type="ORF">DFQ27_007597</name>
</gene>
<dbReference type="Proteomes" id="UP000807716">
    <property type="component" value="Unassembled WGS sequence"/>
</dbReference>
<keyword evidence="6" id="KW-1185">Reference proteome</keyword>